<dbReference type="EMBL" id="BAAAQY010000006">
    <property type="protein sequence ID" value="GAA2237192.1"/>
    <property type="molecule type" value="Genomic_DNA"/>
</dbReference>
<evidence type="ECO:0000256" key="1">
    <source>
        <dbReference type="ARBA" id="ARBA00004651"/>
    </source>
</evidence>
<keyword evidence="5 7" id="KW-1133">Transmembrane helix</keyword>
<evidence type="ECO:0000256" key="2">
    <source>
        <dbReference type="ARBA" id="ARBA00022448"/>
    </source>
</evidence>
<evidence type="ECO:0000256" key="5">
    <source>
        <dbReference type="ARBA" id="ARBA00022989"/>
    </source>
</evidence>
<protein>
    <submittedName>
        <fullName evidence="9">ABC transporter permease</fullName>
    </submittedName>
</protein>
<dbReference type="InterPro" id="IPR000515">
    <property type="entry name" value="MetI-like"/>
</dbReference>
<dbReference type="Gene3D" id="1.10.3720.10">
    <property type="entry name" value="MetI-like"/>
    <property type="match status" value="1"/>
</dbReference>
<feature type="transmembrane region" description="Helical" evidence="7">
    <location>
        <begin position="109"/>
        <end position="129"/>
    </location>
</feature>
<dbReference type="SUPFAM" id="SSF161098">
    <property type="entry name" value="MetI-like"/>
    <property type="match status" value="1"/>
</dbReference>
<feature type="transmembrane region" description="Helical" evidence="7">
    <location>
        <begin position="239"/>
        <end position="259"/>
    </location>
</feature>
<proteinExistence type="inferred from homology"/>
<accession>A0ABN3DQ20</accession>
<reference evidence="9 10" key="1">
    <citation type="journal article" date="2019" name="Int. J. Syst. Evol. Microbiol.">
        <title>The Global Catalogue of Microorganisms (GCM) 10K type strain sequencing project: providing services to taxonomists for standard genome sequencing and annotation.</title>
        <authorList>
            <consortium name="The Broad Institute Genomics Platform"/>
            <consortium name="The Broad Institute Genome Sequencing Center for Infectious Disease"/>
            <person name="Wu L."/>
            <person name="Ma J."/>
        </authorList>
    </citation>
    <scope>NUCLEOTIDE SEQUENCE [LARGE SCALE GENOMIC DNA]</scope>
    <source>
        <strain evidence="9 10">JCM 16117</strain>
    </source>
</reference>
<dbReference type="PANTHER" id="PTHR43386">
    <property type="entry name" value="OLIGOPEPTIDE TRANSPORT SYSTEM PERMEASE PROTEIN APPC"/>
    <property type="match status" value="1"/>
</dbReference>
<feature type="domain" description="ABC transmembrane type-1" evidence="8">
    <location>
        <begin position="74"/>
        <end position="259"/>
    </location>
</feature>
<feature type="transmembrane region" description="Helical" evidence="7">
    <location>
        <begin position="135"/>
        <end position="152"/>
    </location>
</feature>
<comment type="caution">
    <text evidence="9">The sequence shown here is derived from an EMBL/GenBank/DDBJ whole genome shotgun (WGS) entry which is preliminary data.</text>
</comment>
<dbReference type="InterPro" id="IPR035906">
    <property type="entry name" value="MetI-like_sf"/>
</dbReference>
<feature type="transmembrane region" description="Helical" evidence="7">
    <location>
        <begin position="187"/>
        <end position="212"/>
    </location>
</feature>
<keyword evidence="2 7" id="KW-0813">Transport</keyword>
<sequence length="310" mass="32236">MVKTVLKLPSARIALAMLAFILFLTLFGPLLAPYDPLENTALNLAPPSAAHWLGTDYLGRDVLSRILAGAPLSVASTGLVAAIALVVGAIPGILSVYLTSVFEWISLRVVDTFIALPFLVFAVAMTALLGNGITQAMIAVGLLVSPLFYRVARSATLSVARSQYVEAAILAGATTGWIVRRHVWSKVLPPIAISLATTLGVGLVVISSLQFLGIGVQPPTPTWGGILASDLGYLQQQPYAPVFPTALILITVLAFNLLADAIRDAAGETGRALIGSRAAKASKARRLAAAAQAAVSPVSTTAAPTPQEQP</sequence>
<evidence type="ECO:0000256" key="6">
    <source>
        <dbReference type="ARBA" id="ARBA00023136"/>
    </source>
</evidence>
<comment type="subcellular location">
    <subcellularLocation>
        <location evidence="1 7">Cell membrane</location>
        <topology evidence="1 7">Multi-pass membrane protein</topology>
    </subcellularLocation>
</comment>
<dbReference type="CDD" id="cd06261">
    <property type="entry name" value="TM_PBP2"/>
    <property type="match status" value="1"/>
</dbReference>
<dbReference type="Pfam" id="PF00528">
    <property type="entry name" value="BPD_transp_1"/>
    <property type="match status" value="1"/>
</dbReference>
<dbReference type="Pfam" id="PF12911">
    <property type="entry name" value="OppC_N"/>
    <property type="match status" value="1"/>
</dbReference>
<comment type="similarity">
    <text evidence="7">Belongs to the binding-protein-dependent transport system permease family.</text>
</comment>
<evidence type="ECO:0000256" key="4">
    <source>
        <dbReference type="ARBA" id="ARBA00022692"/>
    </source>
</evidence>
<evidence type="ECO:0000256" key="7">
    <source>
        <dbReference type="RuleBase" id="RU363032"/>
    </source>
</evidence>
<name>A0ABN3DQ20_9MICO</name>
<keyword evidence="4 7" id="KW-0812">Transmembrane</keyword>
<feature type="transmembrane region" description="Helical" evidence="7">
    <location>
        <begin position="72"/>
        <end position="97"/>
    </location>
</feature>
<dbReference type="InterPro" id="IPR025966">
    <property type="entry name" value="OppC_N"/>
</dbReference>
<keyword evidence="3" id="KW-1003">Cell membrane</keyword>
<dbReference type="Proteomes" id="UP001500929">
    <property type="component" value="Unassembled WGS sequence"/>
</dbReference>
<dbReference type="InterPro" id="IPR050366">
    <property type="entry name" value="BP-dependent_transpt_permease"/>
</dbReference>
<evidence type="ECO:0000256" key="3">
    <source>
        <dbReference type="ARBA" id="ARBA00022475"/>
    </source>
</evidence>
<dbReference type="PROSITE" id="PS50928">
    <property type="entry name" value="ABC_TM1"/>
    <property type="match status" value="1"/>
</dbReference>
<evidence type="ECO:0000313" key="10">
    <source>
        <dbReference type="Proteomes" id="UP001500929"/>
    </source>
</evidence>
<keyword evidence="10" id="KW-1185">Reference proteome</keyword>
<dbReference type="PANTHER" id="PTHR43386:SF1">
    <property type="entry name" value="D,D-DIPEPTIDE TRANSPORT SYSTEM PERMEASE PROTEIN DDPC-RELATED"/>
    <property type="match status" value="1"/>
</dbReference>
<evidence type="ECO:0000259" key="8">
    <source>
        <dbReference type="PROSITE" id="PS50928"/>
    </source>
</evidence>
<dbReference type="RefSeq" id="WP_259479747.1">
    <property type="nucleotide sequence ID" value="NZ_BAAAQY010000006.1"/>
</dbReference>
<evidence type="ECO:0000313" key="9">
    <source>
        <dbReference type="EMBL" id="GAA2237192.1"/>
    </source>
</evidence>
<keyword evidence="6 7" id="KW-0472">Membrane</keyword>
<feature type="transmembrane region" description="Helical" evidence="7">
    <location>
        <begin position="12"/>
        <end position="32"/>
    </location>
</feature>
<organism evidence="9 10">
    <name type="scientific">Herbiconiux moechotypicola</name>
    <dbReference type="NCBI Taxonomy" id="637393"/>
    <lineage>
        <taxon>Bacteria</taxon>
        <taxon>Bacillati</taxon>
        <taxon>Actinomycetota</taxon>
        <taxon>Actinomycetes</taxon>
        <taxon>Micrococcales</taxon>
        <taxon>Microbacteriaceae</taxon>
        <taxon>Herbiconiux</taxon>
    </lineage>
</organism>
<gene>
    <name evidence="9" type="ORF">GCM10009851_22760</name>
</gene>